<dbReference type="OrthoDB" id="9977870at2759"/>
<dbReference type="InterPro" id="IPR002867">
    <property type="entry name" value="IBR_dom"/>
</dbReference>
<dbReference type="InterPro" id="IPR017907">
    <property type="entry name" value="Znf_RING_CS"/>
</dbReference>
<dbReference type="GO" id="GO:0016567">
    <property type="term" value="P:protein ubiquitination"/>
    <property type="evidence" value="ECO:0007669"/>
    <property type="project" value="InterPro"/>
</dbReference>
<evidence type="ECO:0000256" key="2">
    <source>
        <dbReference type="ARBA" id="ARBA00012251"/>
    </source>
</evidence>
<dbReference type="PROSITE" id="PS51873">
    <property type="entry name" value="TRIAD"/>
    <property type="match status" value="1"/>
</dbReference>
<dbReference type="SUPFAM" id="SSF57850">
    <property type="entry name" value="RING/U-box"/>
    <property type="match status" value="2"/>
</dbReference>
<dbReference type="Proteomes" id="UP000799537">
    <property type="component" value="Unassembled WGS sequence"/>
</dbReference>
<dbReference type="EC" id="2.3.2.31" evidence="2"/>
<dbReference type="PROSITE" id="PS00518">
    <property type="entry name" value="ZF_RING_1"/>
    <property type="match status" value="1"/>
</dbReference>
<feature type="region of interest" description="Disordered" evidence="9">
    <location>
        <begin position="110"/>
        <end position="139"/>
    </location>
</feature>
<organism evidence="11 12">
    <name type="scientific">Zasmidium cellare ATCC 36951</name>
    <dbReference type="NCBI Taxonomy" id="1080233"/>
    <lineage>
        <taxon>Eukaryota</taxon>
        <taxon>Fungi</taxon>
        <taxon>Dikarya</taxon>
        <taxon>Ascomycota</taxon>
        <taxon>Pezizomycotina</taxon>
        <taxon>Dothideomycetes</taxon>
        <taxon>Dothideomycetidae</taxon>
        <taxon>Mycosphaerellales</taxon>
        <taxon>Mycosphaerellaceae</taxon>
        <taxon>Zasmidium</taxon>
    </lineage>
</organism>
<reference evidence="11" key="1">
    <citation type="journal article" date="2020" name="Stud. Mycol.">
        <title>101 Dothideomycetes genomes: a test case for predicting lifestyles and emergence of pathogens.</title>
        <authorList>
            <person name="Haridas S."/>
            <person name="Albert R."/>
            <person name="Binder M."/>
            <person name="Bloem J."/>
            <person name="Labutti K."/>
            <person name="Salamov A."/>
            <person name="Andreopoulos B."/>
            <person name="Baker S."/>
            <person name="Barry K."/>
            <person name="Bills G."/>
            <person name="Bluhm B."/>
            <person name="Cannon C."/>
            <person name="Castanera R."/>
            <person name="Culley D."/>
            <person name="Daum C."/>
            <person name="Ezra D."/>
            <person name="Gonzalez J."/>
            <person name="Henrissat B."/>
            <person name="Kuo A."/>
            <person name="Liang C."/>
            <person name="Lipzen A."/>
            <person name="Lutzoni F."/>
            <person name="Magnuson J."/>
            <person name="Mondo S."/>
            <person name="Nolan M."/>
            <person name="Ohm R."/>
            <person name="Pangilinan J."/>
            <person name="Park H.-J."/>
            <person name="Ramirez L."/>
            <person name="Alfaro M."/>
            <person name="Sun H."/>
            <person name="Tritt A."/>
            <person name="Yoshinaga Y."/>
            <person name="Zwiers L.-H."/>
            <person name="Turgeon B."/>
            <person name="Goodwin S."/>
            <person name="Spatafora J."/>
            <person name="Crous P."/>
            <person name="Grigoriev I."/>
        </authorList>
    </citation>
    <scope>NUCLEOTIDE SEQUENCE</scope>
    <source>
        <strain evidence="11">ATCC 36951</strain>
    </source>
</reference>
<feature type="domain" description="RING-type" evidence="10">
    <location>
        <begin position="190"/>
        <end position="378"/>
    </location>
</feature>
<name>A0A6A6C8B6_ZASCE</name>
<proteinExistence type="predicted"/>
<keyword evidence="5" id="KW-0677">Repeat</keyword>
<evidence type="ECO:0000256" key="5">
    <source>
        <dbReference type="ARBA" id="ARBA00022737"/>
    </source>
</evidence>
<comment type="catalytic activity">
    <reaction evidence="1">
        <text>[E2 ubiquitin-conjugating enzyme]-S-ubiquitinyl-L-cysteine + [acceptor protein]-L-lysine = [E2 ubiquitin-conjugating enzyme]-L-cysteine + [acceptor protein]-N(6)-ubiquitinyl-L-lysine.</text>
        <dbReference type="EC" id="2.3.2.31"/>
    </reaction>
</comment>
<feature type="region of interest" description="Disordered" evidence="9">
    <location>
        <begin position="162"/>
        <end position="181"/>
    </location>
</feature>
<accession>A0A6A6C8B6</accession>
<dbReference type="InterPro" id="IPR031127">
    <property type="entry name" value="E3_UB_ligase_RBR"/>
</dbReference>
<dbReference type="CDD" id="cd22584">
    <property type="entry name" value="Rcat_RBR_unk"/>
    <property type="match status" value="1"/>
</dbReference>
<dbReference type="CDD" id="cd20335">
    <property type="entry name" value="BRcat_RBR"/>
    <property type="match status" value="1"/>
</dbReference>
<keyword evidence="6" id="KW-0863">Zinc-finger</keyword>
<dbReference type="InterPro" id="IPR044066">
    <property type="entry name" value="TRIAD_supradom"/>
</dbReference>
<keyword evidence="12" id="KW-1185">Reference proteome</keyword>
<dbReference type="GO" id="GO:0061630">
    <property type="term" value="F:ubiquitin protein ligase activity"/>
    <property type="evidence" value="ECO:0007669"/>
    <property type="project" value="UniProtKB-EC"/>
</dbReference>
<evidence type="ECO:0000256" key="6">
    <source>
        <dbReference type="ARBA" id="ARBA00022771"/>
    </source>
</evidence>
<dbReference type="GO" id="GO:0008270">
    <property type="term" value="F:zinc ion binding"/>
    <property type="evidence" value="ECO:0007669"/>
    <property type="project" value="UniProtKB-KW"/>
</dbReference>
<dbReference type="GeneID" id="54571560"/>
<protein>
    <recommendedName>
        <fullName evidence="2">RBR-type E3 ubiquitin transferase</fullName>
        <ecNumber evidence="2">2.3.2.31</ecNumber>
    </recommendedName>
</protein>
<dbReference type="EMBL" id="ML993616">
    <property type="protein sequence ID" value="KAF2161899.1"/>
    <property type="molecule type" value="Genomic_DNA"/>
</dbReference>
<evidence type="ECO:0000256" key="4">
    <source>
        <dbReference type="ARBA" id="ARBA00022723"/>
    </source>
</evidence>
<gene>
    <name evidence="11" type="ORF">M409DRAFT_69430</name>
</gene>
<evidence type="ECO:0000313" key="12">
    <source>
        <dbReference type="Proteomes" id="UP000799537"/>
    </source>
</evidence>
<evidence type="ECO:0000313" key="11">
    <source>
        <dbReference type="EMBL" id="KAF2161899.1"/>
    </source>
</evidence>
<keyword evidence="8" id="KW-0862">Zinc</keyword>
<dbReference type="InterPro" id="IPR013083">
    <property type="entry name" value="Znf_RING/FYVE/PHD"/>
</dbReference>
<keyword evidence="7" id="KW-0833">Ubl conjugation pathway</keyword>
<evidence type="ECO:0000259" key="10">
    <source>
        <dbReference type="PROSITE" id="PS51873"/>
    </source>
</evidence>
<evidence type="ECO:0000256" key="8">
    <source>
        <dbReference type="ARBA" id="ARBA00022833"/>
    </source>
</evidence>
<sequence length="484" mass="55094">MAAMTWEGAFTEIDPLTMRIAVQMQLEDSEELAARAKGKQREDDDKTDGQIAMEMYVDDLKNCDAALQDRNMAQSLAMAILQDGDLIAQAYRQEQQFAQDRELAVRLADGHNVPYSGPSAGKHAGPSKAQKKEQKNPWEDQELLDKVAAIYMQLDTEPVLPELADNDDSDGTVAESSAWAASRKESRKRPLRACIACGEENDFFEVARVPCDHEYCRPCLKELFTLSMKDETLFPPRCDNQEIPLESVRFFLPSDVAKEFESKYDELSTHNRTYCHDRSCSAFISNELHTGDTAACPNCDKTTCTICKGPSHSGDCPDDEALQQLIEVANAAQWQRCYSCTRFIELETGCNHMRCKCGAEFCYVCGERWKRCRCPQWEEQHLLRRATMLVDRNPRHRIFQPPRVAHVQPAARLPISSSNTPTVVGPASSPIEHLRNNHACGHDKWRFVRGGHQCEECHDFLREYIFECRQCNLQACNRCRRNRL</sequence>
<dbReference type="PANTHER" id="PTHR11685">
    <property type="entry name" value="RBR FAMILY RING FINGER AND IBR DOMAIN-CONTAINING"/>
    <property type="match status" value="1"/>
</dbReference>
<keyword evidence="3" id="KW-0808">Transferase</keyword>
<dbReference type="Gene3D" id="1.20.120.1750">
    <property type="match status" value="1"/>
</dbReference>
<dbReference type="RefSeq" id="XP_033662788.1">
    <property type="nucleotide sequence ID" value="XM_033818288.1"/>
</dbReference>
<evidence type="ECO:0000256" key="1">
    <source>
        <dbReference type="ARBA" id="ARBA00001798"/>
    </source>
</evidence>
<evidence type="ECO:0000256" key="9">
    <source>
        <dbReference type="SAM" id="MobiDB-lite"/>
    </source>
</evidence>
<dbReference type="Gene3D" id="3.30.40.10">
    <property type="entry name" value="Zinc/RING finger domain, C3HC4 (zinc finger)"/>
    <property type="match status" value="1"/>
</dbReference>
<evidence type="ECO:0000256" key="3">
    <source>
        <dbReference type="ARBA" id="ARBA00022679"/>
    </source>
</evidence>
<keyword evidence="4" id="KW-0479">Metal-binding</keyword>
<evidence type="ECO:0000256" key="7">
    <source>
        <dbReference type="ARBA" id="ARBA00022786"/>
    </source>
</evidence>
<dbReference type="Pfam" id="PF01485">
    <property type="entry name" value="IBR"/>
    <property type="match status" value="2"/>
</dbReference>
<dbReference type="AlphaFoldDB" id="A0A6A6C8B6"/>